<proteinExistence type="inferred from homology"/>
<dbReference type="Proteomes" id="UP000228874">
    <property type="component" value="Unassembled WGS sequence"/>
</dbReference>
<evidence type="ECO:0000313" key="7">
    <source>
        <dbReference type="EMBL" id="PIN66591.1"/>
    </source>
</evidence>
<dbReference type="GO" id="GO:0006412">
    <property type="term" value="P:translation"/>
    <property type="evidence" value="ECO:0007669"/>
    <property type="project" value="InterPro"/>
</dbReference>
<dbReference type="PIRSF" id="PIRSF002161">
    <property type="entry name" value="Ribosomal_L5"/>
    <property type="match status" value="1"/>
</dbReference>
<dbReference type="EMBL" id="PCUF01000016">
    <property type="protein sequence ID" value="PIN66591.1"/>
    <property type="molecule type" value="Genomic_DNA"/>
</dbReference>
<dbReference type="EMBL" id="PFMG01000060">
    <property type="protein sequence ID" value="PIY99661.1"/>
    <property type="molecule type" value="Genomic_DNA"/>
</dbReference>
<evidence type="ECO:0000313" key="16">
    <source>
        <dbReference type="Proteomes" id="UP000229789"/>
    </source>
</evidence>
<sequence length="190" mass="20890">MATTQTQKSTNKNANPKPSGKTNKMQTQVELDKVVINIGAGGDISKIERGQNMLKKLVGGKSIITKATGAAKTFQVKSGAPMGVKITLRKQKALAFLKLFFTAFENIKASSFDKQGNISCGTSEYFRMKDIKYDPSIGTLGLECMISLKKPGKRVKLKKRAQSKVGKKQRVEKEEAIAFIQKEFGIKVKE</sequence>
<dbReference type="Gene3D" id="3.30.1440.10">
    <property type="match status" value="1"/>
</dbReference>
<evidence type="ECO:0000256" key="5">
    <source>
        <dbReference type="SAM" id="MobiDB-lite"/>
    </source>
</evidence>
<dbReference type="Proteomes" id="UP000229789">
    <property type="component" value="Unassembled WGS sequence"/>
</dbReference>
<feature type="region of interest" description="Disordered" evidence="5">
    <location>
        <begin position="1"/>
        <end position="26"/>
    </location>
</feature>
<dbReference type="PANTHER" id="PTHR11994">
    <property type="entry name" value="60S RIBOSOMAL PROTEIN L11-RELATED"/>
    <property type="match status" value="1"/>
</dbReference>
<dbReference type="AlphaFoldDB" id="A0A2G9LJ90"/>
<dbReference type="InterPro" id="IPR031309">
    <property type="entry name" value="Ribosomal_uL5_C"/>
</dbReference>
<evidence type="ECO:0000313" key="12">
    <source>
        <dbReference type="EMBL" id="PJB03588.1"/>
    </source>
</evidence>
<accession>A0A2H9RDG0</accession>
<dbReference type="Proteomes" id="UP000231232">
    <property type="component" value="Unassembled WGS sequence"/>
</dbReference>
<evidence type="ECO:0000256" key="1">
    <source>
        <dbReference type="ARBA" id="ARBA00008553"/>
    </source>
</evidence>
<dbReference type="EMBL" id="PFUW01000040">
    <property type="protein sequence ID" value="PJB03588.1"/>
    <property type="molecule type" value="Genomic_DNA"/>
</dbReference>
<comment type="caution">
    <text evidence="7">The sequence shown here is derived from an EMBL/GenBank/DDBJ whole genome shotgun (WGS) entry which is preliminary data.</text>
</comment>
<evidence type="ECO:0000256" key="2">
    <source>
        <dbReference type="ARBA" id="ARBA00022980"/>
    </source>
</evidence>
<reference evidence="14 15" key="2">
    <citation type="submission" date="2017-09" db="EMBL/GenBank/DDBJ databases">
        <title>Depth-based differentiation of microbial function through sediment-hosted aquifers and enrichment of novel symbionts in the deep terrestrial subsurface.</title>
        <authorList>
            <person name="Probst A.J."/>
            <person name="Ladd B."/>
            <person name="Jarett J.K."/>
            <person name="Geller-Mcgrath D.E."/>
            <person name="Sieber C.M.K."/>
            <person name="Emerson J.B."/>
            <person name="Anantharaman K."/>
            <person name="Thomas B.C."/>
            <person name="Malmstrom R."/>
            <person name="Stieglmeier M."/>
            <person name="Klingl A."/>
            <person name="Woyke T."/>
            <person name="Ryan C.M."/>
            <person name="Banfield J.F."/>
        </authorList>
    </citation>
    <scope>NUCLEOTIDE SEQUENCE [LARGE SCALE GENOMIC DNA]</scope>
</reference>
<evidence type="ECO:0000259" key="6">
    <source>
        <dbReference type="Pfam" id="PF00673"/>
    </source>
</evidence>
<keyword evidence="2 4" id="KW-0689">Ribosomal protein</keyword>
<evidence type="ECO:0000313" key="14">
    <source>
        <dbReference type="Proteomes" id="UP000228874"/>
    </source>
</evidence>
<feature type="domain" description="Large ribosomal subunit protein uL5 C-terminal" evidence="6">
    <location>
        <begin position="81"/>
        <end position="177"/>
    </location>
</feature>
<gene>
    <name evidence="13" type="ORF">CO072_00565</name>
    <name evidence="12" type="ORF">CO124_02415</name>
    <name evidence="9" type="ORF">COS22_02160</name>
    <name evidence="8" type="ORF">COS45_00420</name>
    <name evidence="7" type="ORF">COW69_01490</name>
    <name evidence="11" type="ORF">COY63_02400</name>
    <name evidence="10" type="ORF">COZ66_01820</name>
</gene>
<dbReference type="GO" id="GO:1990904">
    <property type="term" value="C:ribonucleoprotein complex"/>
    <property type="evidence" value="ECO:0007669"/>
    <property type="project" value="UniProtKB-KW"/>
</dbReference>
<name>A0A2G9LJ90_HUBC1</name>
<evidence type="ECO:0000313" key="11">
    <source>
        <dbReference type="EMBL" id="PIY99661.1"/>
    </source>
</evidence>
<dbReference type="InterPro" id="IPR057266">
    <property type="entry name" value="Ribosomal_uL5_euk/arc-type"/>
</dbReference>
<dbReference type="SUPFAM" id="SSF55282">
    <property type="entry name" value="RL5-like"/>
    <property type="match status" value="1"/>
</dbReference>
<dbReference type="GO" id="GO:0005840">
    <property type="term" value="C:ribosome"/>
    <property type="evidence" value="ECO:0007669"/>
    <property type="project" value="UniProtKB-KW"/>
</dbReference>
<dbReference type="GO" id="GO:0003735">
    <property type="term" value="F:structural constituent of ribosome"/>
    <property type="evidence" value="ECO:0007669"/>
    <property type="project" value="InterPro"/>
</dbReference>
<accession>A0A2G9LJ90</accession>
<dbReference type="Proteomes" id="UP000230713">
    <property type="component" value="Unassembled WGS sequence"/>
</dbReference>
<evidence type="ECO:0000256" key="4">
    <source>
        <dbReference type="RuleBase" id="RU003930"/>
    </source>
</evidence>
<dbReference type="Proteomes" id="UP000228888">
    <property type="component" value="Unassembled WGS sequence"/>
</dbReference>
<evidence type="ECO:0000313" key="10">
    <source>
        <dbReference type="EMBL" id="PIX28018.1"/>
    </source>
</evidence>
<reference evidence="7 16" key="1">
    <citation type="submission" date="2017-09" db="EMBL/GenBank/DDBJ databases">
        <title>Depth-based differentiation of microbial function through sediment-hosted aquifers and enrichment of novel symbionts in the deep terrestrial subsurface.</title>
        <authorList>
            <person name="Probst A.J."/>
            <person name="Ladd B."/>
            <person name="Jarett J.K."/>
            <person name="Geller-Mcgrath D.E."/>
            <person name="Sieber C.M."/>
            <person name="Emerson J.B."/>
            <person name="Anantharaman K."/>
            <person name="Thomas B.C."/>
            <person name="Malmstrom R."/>
            <person name="Stieglmeier M."/>
            <person name="Klingl A."/>
            <person name="Woyke T."/>
            <person name="Ryan C.M."/>
            <person name="Banfield J.F."/>
        </authorList>
    </citation>
    <scope>NUCLEOTIDE SEQUENCE [LARGE SCALE GENOMIC DNA]</scope>
    <source>
        <strain evidence="9">CG02_land_8_20_14_3_00_31_209</strain>
        <strain evidence="8">CG03_land_8_20_14_0_80_31_114</strain>
        <strain evidence="7">CG18_big_fil_WC_8_21_14_2_50_31_19</strain>
        <strain evidence="11">CG_4_10_14_0_8_um_filter_31_133</strain>
        <strain evidence="10">CG_4_8_14_3_um_filter</strain>
        <strain evidence="13">CG_4_9_14_0_8_um_filter_31_21</strain>
        <strain evidence="12">CG_4_9_14_3_um_filter_31_125</strain>
    </source>
</reference>
<dbReference type="NCBIfam" id="NF003258">
    <property type="entry name" value="PRK04219.1"/>
    <property type="match status" value="1"/>
</dbReference>
<dbReference type="EMBL" id="PFSX01000015">
    <property type="protein sequence ID" value="PJC01639.1"/>
    <property type="molecule type" value="Genomic_DNA"/>
</dbReference>
<dbReference type="Proteomes" id="UP000230477">
    <property type="component" value="Unassembled WGS sequence"/>
</dbReference>
<protein>
    <submittedName>
        <fullName evidence="7">50S ribosomal protein L5</fullName>
    </submittedName>
</protein>
<organism evidence="7 16">
    <name type="scientific">Huberarchaeum crystalense</name>
    <dbReference type="NCBI Taxonomy" id="2014257"/>
    <lineage>
        <taxon>Archaea</taxon>
        <taxon>Candidatus Huberarchaeota</taxon>
        <taxon>Candidatus Huberarchaeia</taxon>
        <taxon>Candidatus Huberarchaeales</taxon>
        <taxon>Candidatus Huberarchaeaceae</taxon>
        <taxon>Candidatus Huberarchaeum</taxon>
    </lineage>
</organism>
<evidence type="ECO:0000313" key="15">
    <source>
        <dbReference type="Proteomes" id="UP000228888"/>
    </source>
</evidence>
<evidence type="ECO:0000256" key="3">
    <source>
        <dbReference type="ARBA" id="ARBA00023274"/>
    </source>
</evidence>
<dbReference type="Pfam" id="PF00673">
    <property type="entry name" value="Ribosomal_L5_C"/>
    <property type="match status" value="1"/>
</dbReference>
<dbReference type="Proteomes" id="UP000231449">
    <property type="component" value="Unassembled WGS sequence"/>
</dbReference>
<accession>A0A2H9QSS1</accession>
<dbReference type="EMBL" id="PFIH01000046">
    <property type="protein sequence ID" value="PIX28018.1"/>
    <property type="molecule type" value="Genomic_DNA"/>
</dbReference>
<dbReference type="InterPro" id="IPR022803">
    <property type="entry name" value="Ribosomal_uL5_dom_sf"/>
</dbReference>
<dbReference type="EMBL" id="PEUT01000008">
    <property type="protein sequence ID" value="PIV13892.1"/>
    <property type="molecule type" value="Genomic_DNA"/>
</dbReference>
<dbReference type="EMBL" id="PETW01000039">
    <property type="protein sequence ID" value="PIV46307.1"/>
    <property type="molecule type" value="Genomic_DNA"/>
</dbReference>
<dbReference type="InterPro" id="IPR002132">
    <property type="entry name" value="Ribosomal_uL5"/>
</dbReference>
<evidence type="ECO:0000313" key="9">
    <source>
        <dbReference type="EMBL" id="PIV46307.1"/>
    </source>
</evidence>
<accession>A0A2H9P820</accession>
<accession>A0A2H9N290</accession>
<evidence type="ECO:0000313" key="13">
    <source>
        <dbReference type="EMBL" id="PJC01639.1"/>
    </source>
</evidence>
<evidence type="ECO:0000313" key="8">
    <source>
        <dbReference type="EMBL" id="PIV13892.1"/>
    </source>
</evidence>
<accession>A0A2H9M897</accession>
<keyword evidence="3 4" id="KW-0687">Ribonucleoprotein</keyword>
<comment type="similarity">
    <text evidence="1 4">Belongs to the universal ribosomal protein uL5 family.</text>
</comment>
<accession>A0A2H9M2T8</accession>